<evidence type="ECO:0000256" key="1">
    <source>
        <dbReference type="ARBA" id="ARBA00004141"/>
    </source>
</evidence>
<evidence type="ECO:0000256" key="4">
    <source>
        <dbReference type="ARBA" id="ARBA00022989"/>
    </source>
</evidence>
<evidence type="ECO:0000256" key="5">
    <source>
        <dbReference type="ARBA" id="ARBA00023136"/>
    </source>
</evidence>
<gene>
    <name evidence="7" type="ORF">S01H1_15391</name>
</gene>
<sequence>LSFAAGLGLNYLGMEFEGQFEEVFEGIAMLLAAAILTWMILWMQRKGGEIQQDIETRTAHATLNQGGSAILILAFLAVFREGIELALFLMAARMASDPISVLIGATLGLGGAILLGWMIFATTRRLNLRHFFQITNVLLLLFAAGLVAHGVHEFNEAGWVPSIVENVWDINHLLSDKSEIGGILKALFGYNGNPSLTEVIAYLGYFTILGTILIKNQRKQLNSKALPVQ</sequence>
<dbReference type="InterPro" id="IPR004923">
    <property type="entry name" value="FTR1/Fip1/EfeU"/>
</dbReference>
<reference evidence="7" key="1">
    <citation type="journal article" date="2014" name="Front. Microbiol.">
        <title>High frequency of phylogenetically diverse reductive dehalogenase-homologous genes in deep subseafloor sedimentary metagenomes.</title>
        <authorList>
            <person name="Kawai M."/>
            <person name="Futagami T."/>
            <person name="Toyoda A."/>
            <person name="Takaki Y."/>
            <person name="Nishi S."/>
            <person name="Hori S."/>
            <person name="Arai W."/>
            <person name="Tsubouchi T."/>
            <person name="Morono Y."/>
            <person name="Uchiyama I."/>
            <person name="Ito T."/>
            <person name="Fujiyama A."/>
            <person name="Inagaki F."/>
            <person name="Takami H."/>
        </authorList>
    </citation>
    <scope>NUCLEOTIDE SEQUENCE</scope>
    <source>
        <strain evidence="7">Expedition CK06-06</strain>
    </source>
</reference>
<evidence type="ECO:0000256" key="2">
    <source>
        <dbReference type="ARBA" id="ARBA00008333"/>
    </source>
</evidence>
<dbReference type="Pfam" id="PF03239">
    <property type="entry name" value="FTR1"/>
    <property type="match status" value="1"/>
</dbReference>
<accession>X0SAL0</accession>
<comment type="subcellular location">
    <subcellularLocation>
        <location evidence="1">Membrane</location>
        <topology evidence="1">Multi-pass membrane protein</topology>
    </subcellularLocation>
</comment>
<comment type="similarity">
    <text evidence="2">Belongs to the oxidase-dependent Fe transporter (OFeT) (TC 9.A.10.1) family.</text>
</comment>
<dbReference type="PANTHER" id="PTHR31632:SF2">
    <property type="entry name" value="PLASMA MEMBRANE IRON PERMEASE"/>
    <property type="match status" value="1"/>
</dbReference>
<feature type="transmembrane region" description="Helical" evidence="6">
    <location>
        <begin position="61"/>
        <end position="79"/>
    </location>
</feature>
<proteinExistence type="inferred from homology"/>
<dbReference type="GO" id="GO:0033573">
    <property type="term" value="C:high-affinity iron permease complex"/>
    <property type="evidence" value="ECO:0007669"/>
    <property type="project" value="InterPro"/>
</dbReference>
<evidence type="ECO:0000256" key="3">
    <source>
        <dbReference type="ARBA" id="ARBA00022692"/>
    </source>
</evidence>
<keyword evidence="4 6" id="KW-1133">Transmembrane helix</keyword>
<protein>
    <recommendedName>
        <fullName evidence="8">High-affinity iron transporter</fullName>
    </recommendedName>
</protein>
<dbReference type="GO" id="GO:0015093">
    <property type="term" value="F:ferrous iron transmembrane transporter activity"/>
    <property type="evidence" value="ECO:0007669"/>
    <property type="project" value="TreeGrafter"/>
</dbReference>
<evidence type="ECO:0008006" key="8">
    <source>
        <dbReference type="Google" id="ProtNLM"/>
    </source>
</evidence>
<feature type="non-terminal residue" evidence="7">
    <location>
        <position position="1"/>
    </location>
</feature>
<dbReference type="EMBL" id="BARS01008034">
    <property type="protein sequence ID" value="GAF72947.1"/>
    <property type="molecule type" value="Genomic_DNA"/>
</dbReference>
<evidence type="ECO:0000313" key="7">
    <source>
        <dbReference type="EMBL" id="GAF72947.1"/>
    </source>
</evidence>
<feature type="transmembrane region" description="Helical" evidence="6">
    <location>
        <begin position="23"/>
        <end position="41"/>
    </location>
</feature>
<organism evidence="7">
    <name type="scientific">marine sediment metagenome</name>
    <dbReference type="NCBI Taxonomy" id="412755"/>
    <lineage>
        <taxon>unclassified sequences</taxon>
        <taxon>metagenomes</taxon>
        <taxon>ecological metagenomes</taxon>
    </lineage>
</organism>
<evidence type="ECO:0000256" key="6">
    <source>
        <dbReference type="SAM" id="Phobius"/>
    </source>
</evidence>
<name>X0SAL0_9ZZZZ</name>
<feature type="transmembrane region" description="Helical" evidence="6">
    <location>
        <begin position="195"/>
        <end position="214"/>
    </location>
</feature>
<keyword evidence="5 6" id="KW-0472">Membrane</keyword>
<feature type="transmembrane region" description="Helical" evidence="6">
    <location>
        <begin position="99"/>
        <end position="119"/>
    </location>
</feature>
<dbReference type="AlphaFoldDB" id="X0SAL0"/>
<feature type="transmembrane region" description="Helical" evidence="6">
    <location>
        <begin position="131"/>
        <end position="151"/>
    </location>
</feature>
<keyword evidence="3 6" id="KW-0812">Transmembrane</keyword>
<dbReference type="PANTHER" id="PTHR31632">
    <property type="entry name" value="IRON TRANSPORTER FTH1"/>
    <property type="match status" value="1"/>
</dbReference>
<comment type="caution">
    <text evidence="7">The sequence shown here is derived from an EMBL/GenBank/DDBJ whole genome shotgun (WGS) entry which is preliminary data.</text>
</comment>